<dbReference type="GeneID" id="120438308"/>
<evidence type="ECO:0000256" key="4">
    <source>
        <dbReference type="ARBA" id="ARBA00022722"/>
    </source>
</evidence>
<reference evidence="10" key="1">
    <citation type="submission" date="2020-03" db="EMBL/GenBank/DDBJ databases">
        <title>Evolution of repeat sequences and sex chromosomes of tilapia species revealed by chromosome-level genomes.</title>
        <authorList>
            <person name="Xu L."/>
            <person name="Tao W."/>
            <person name="Wang D."/>
            <person name="Zhou Q."/>
        </authorList>
    </citation>
    <scope>NUCLEOTIDE SEQUENCE [LARGE SCALE GENOMIC DNA]</scope>
    <source>
        <strain evidence="10">Israel</strain>
    </source>
</reference>
<gene>
    <name evidence="9" type="primary">LOC120438308</name>
</gene>
<dbReference type="GO" id="GO:0004518">
    <property type="term" value="F:nuclease activity"/>
    <property type="evidence" value="ECO:0007669"/>
    <property type="project" value="UniProtKB-KW"/>
</dbReference>
<comment type="similarity">
    <text evidence="3">Belongs to the HARBI1 family.</text>
</comment>
<accession>A0AAZ1X182</accession>
<dbReference type="KEGG" id="oau:120438308"/>
<proteinExistence type="inferred from homology"/>
<reference evidence="9" key="3">
    <citation type="submission" date="2025-09" db="UniProtKB">
        <authorList>
            <consortium name="Ensembl"/>
        </authorList>
    </citation>
    <scope>IDENTIFICATION</scope>
</reference>
<reference evidence="9" key="2">
    <citation type="submission" date="2025-08" db="UniProtKB">
        <authorList>
            <consortium name="Ensembl"/>
        </authorList>
    </citation>
    <scope>IDENTIFICATION</scope>
</reference>
<sequence>MAAVELELEERVSLLYLLWRAEQRRKRRPRRTWVHQLLQRREQFGEFHHLLQELRLNDGRFQRYHRMSPGQFEDLLSRVGPRIARRDTNYRRSIPPAERLSICLRFLATGDSFRTIAFSFRVGVSTVCQIIPQVATAIWDCLVDDFMAVPSTADWRSIAEGFQERWNFPLCCGALDGKHVQMKAPPNSGSMFHNYKGTFSIVLLAVVDARYRFRIIDVGGYGRTSDGGILANSTFGQALRAGTLHLPPDQPLPGGEHRGAQPHVFVADEAFPLRRELMRPFPGRLLPLEKRIFNYRLSRARMIVEGAFGALSSQWRLYRRPMELRPEIAEKCVKATCVLHNFLCCLDDRGAAAVRGVAPAVVEPLQGLGRVAANHSSREAVLVRKKFMAHFSAEGAVSWQPKE</sequence>
<evidence type="ECO:0000256" key="6">
    <source>
        <dbReference type="ARBA" id="ARBA00022801"/>
    </source>
</evidence>
<evidence type="ECO:0000256" key="1">
    <source>
        <dbReference type="ARBA" id="ARBA00001968"/>
    </source>
</evidence>
<evidence type="ECO:0000313" key="9">
    <source>
        <dbReference type="Ensembl" id="ENSOABP00000061434.1"/>
    </source>
</evidence>
<dbReference type="GO" id="GO:0005634">
    <property type="term" value="C:nucleus"/>
    <property type="evidence" value="ECO:0007669"/>
    <property type="project" value="UniProtKB-SubCell"/>
</dbReference>
<name>A0AAZ1X182_OREAU</name>
<evidence type="ECO:0000256" key="3">
    <source>
        <dbReference type="ARBA" id="ARBA00006958"/>
    </source>
</evidence>
<dbReference type="Pfam" id="PF13359">
    <property type="entry name" value="DDE_Tnp_4"/>
    <property type="match status" value="1"/>
</dbReference>
<protein>
    <recommendedName>
        <fullName evidence="8">DDE Tnp4 domain-containing protein</fullName>
    </recommendedName>
</protein>
<dbReference type="GO" id="GO:0046872">
    <property type="term" value="F:metal ion binding"/>
    <property type="evidence" value="ECO:0007669"/>
    <property type="project" value="UniProtKB-KW"/>
</dbReference>
<keyword evidence="7" id="KW-0539">Nucleus</keyword>
<dbReference type="PANTHER" id="PTHR22930">
    <property type="match status" value="1"/>
</dbReference>
<dbReference type="InterPro" id="IPR027806">
    <property type="entry name" value="HARBI1_dom"/>
</dbReference>
<dbReference type="RefSeq" id="XP_039464656.1">
    <property type="nucleotide sequence ID" value="XM_039608722.1"/>
</dbReference>
<keyword evidence="10" id="KW-1185">Reference proteome</keyword>
<evidence type="ECO:0000259" key="8">
    <source>
        <dbReference type="Pfam" id="PF13359"/>
    </source>
</evidence>
<dbReference type="Ensembl" id="ENSOABT00000083871.1">
    <property type="protein sequence ID" value="ENSOABP00000061434.1"/>
    <property type="gene ID" value="ENSOABG00000027945.1"/>
</dbReference>
<keyword evidence="4" id="KW-0540">Nuclease</keyword>
<organism evidence="9 10">
    <name type="scientific">Oreochromis aureus</name>
    <name type="common">Israeli tilapia</name>
    <name type="synonym">Chromis aureus</name>
    <dbReference type="NCBI Taxonomy" id="47969"/>
    <lineage>
        <taxon>Eukaryota</taxon>
        <taxon>Metazoa</taxon>
        <taxon>Chordata</taxon>
        <taxon>Craniata</taxon>
        <taxon>Vertebrata</taxon>
        <taxon>Euteleostomi</taxon>
        <taxon>Actinopterygii</taxon>
        <taxon>Neopterygii</taxon>
        <taxon>Teleostei</taxon>
        <taxon>Neoteleostei</taxon>
        <taxon>Acanthomorphata</taxon>
        <taxon>Ovalentaria</taxon>
        <taxon>Cichlomorphae</taxon>
        <taxon>Cichliformes</taxon>
        <taxon>Cichlidae</taxon>
        <taxon>African cichlids</taxon>
        <taxon>Pseudocrenilabrinae</taxon>
        <taxon>Oreochromini</taxon>
        <taxon>Oreochromis</taxon>
    </lineage>
</organism>
<evidence type="ECO:0000256" key="5">
    <source>
        <dbReference type="ARBA" id="ARBA00022723"/>
    </source>
</evidence>
<comment type="cofactor">
    <cofactor evidence="1">
        <name>a divalent metal cation</name>
        <dbReference type="ChEBI" id="CHEBI:60240"/>
    </cofactor>
</comment>
<comment type="subcellular location">
    <subcellularLocation>
        <location evidence="2">Nucleus</location>
    </subcellularLocation>
</comment>
<keyword evidence="6" id="KW-0378">Hydrolase</keyword>
<dbReference type="InterPro" id="IPR045249">
    <property type="entry name" value="HARBI1-like"/>
</dbReference>
<evidence type="ECO:0000313" key="10">
    <source>
        <dbReference type="Proteomes" id="UP000472276"/>
    </source>
</evidence>
<evidence type="ECO:0000256" key="7">
    <source>
        <dbReference type="ARBA" id="ARBA00023242"/>
    </source>
</evidence>
<dbReference type="AlphaFoldDB" id="A0AAZ1X182"/>
<dbReference type="GO" id="GO:0016787">
    <property type="term" value="F:hydrolase activity"/>
    <property type="evidence" value="ECO:0007669"/>
    <property type="project" value="UniProtKB-KW"/>
</dbReference>
<feature type="domain" description="DDE Tnp4" evidence="8">
    <location>
        <begin position="175"/>
        <end position="341"/>
    </location>
</feature>
<keyword evidence="5" id="KW-0479">Metal-binding</keyword>
<evidence type="ECO:0000256" key="2">
    <source>
        <dbReference type="ARBA" id="ARBA00004123"/>
    </source>
</evidence>
<dbReference type="Proteomes" id="UP000472276">
    <property type="component" value="Unassembled WGS sequence"/>
</dbReference>
<dbReference type="PANTHER" id="PTHR22930:SF279">
    <property type="entry name" value="SIMILAR TO ENSANGP00000010363"/>
    <property type="match status" value="1"/>
</dbReference>